<protein>
    <submittedName>
        <fullName evidence="1">Uncharacterized protein</fullName>
    </submittedName>
</protein>
<organism evidence="1 2">
    <name type="scientific">Microvirga terricola</name>
    <dbReference type="NCBI Taxonomy" id="2719797"/>
    <lineage>
        <taxon>Bacteria</taxon>
        <taxon>Pseudomonadati</taxon>
        <taxon>Pseudomonadota</taxon>
        <taxon>Alphaproteobacteria</taxon>
        <taxon>Hyphomicrobiales</taxon>
        <taxon>Methylobacteriaceae</taxon>
        <taxon>Microvirga</taxon>
    </lineage>
</organism>
<sequence length="150" mass="15711">MAATSVAVRANELTDATLEGGGAGVLSLVGGGRFDLTLPVVFSGFETVQGSDQHDTIVVNQERFSGIKVFDGGALPKARWDELILVGDSFDFSTKTLIGIDRLTHPKASRASPFLDGRADFVGMGGCSCRPNLKLSGLLASCLPRLLCPA</sequence>
<gene>
    <name evidence="1" type="ORF">HB375_01445</name>
</gene>
<name>A0ABX0V8G9_9HYPH</name>
<evidence type="ECO:0000313" key="1">
    <source>
        <dbReference type="EMBL" id="NIX75276.1"/>
    </source>
</evidence>
<keyword evidence="2" id="KW-1185">Reference proteome</keyword>
<comment type="caution">
    <text evidence="1">The sequence shown here is derived from an EMBL/GenBank/DDBJ whole genome shotgun (WGS) entry which is preliminary data.</text>
</comment>
<accession>A0ABX0V8G9</accession>
<reference evidence="1 2" key="1">
    <citation type="submission" date="2020-03" db="EMBL/GenBank/DDBJ databases">
        <title>The genome sequence of Microvirga sp. c23x22.</title>
        <authorList>
            <person name="Zhang X."/>
        </authorList>
    </citation>
    <scope>NUCLEOTIDE SEQUENCE [LARGE SCALE GENOMIC DNA]</scope>
    <source>
        <strain evidence="2">c23x22</strain>
    </source>
</reference>
<proteinExistence type="predicted"/>
<dbReference type="EMBL" id="JAATJS010000001">
    <property type="protein sequence ID" value="NIX75276.1"/>
    <property type="molecule type" value="Genomic_DNA"/>
</dbReference>
<dbReference type="Proteomes" id="UP000707352">
    <property type="component" value="Unassembled WGS sequence"/>
</dbReference>
<evidence type="ECO:0000313" key="2">
    <source>
        <dbReference type="Proteomes" id="UP000707352"/>
    </source>
</evidence>
<dbReference type="RefSeq" id="WP_167671172.1">
    <property type="nucleotide sequence ID" value="NZ_JAATJS010000001.1"/>
</dbReference>